<name>A0A1X0L6C8_9MYCO</name>
<organism evidence="1 4">
    <name type="scientific">Mycobacterium persicum</name>
    <dbReference type="NCBI Taxonomy" id="1487726"/>
    <lineage>
        <taxon>Bacteria</taxon>
        <taxon>Bacillati</taxon>
        <taxon>Actinomycetota</taxon>
        <taxon>Actinomycetes</taxon>
        <taxon>Mycobacteriales</taxon>
        <taxon>Mycobacteriaceae</taxon>
        <taxon>Mycobacterium</taxon>
    </lineage>
</organism>
<evidence type="ECO:0000313" key="4">
    <source>
        <dbReference type="Proteomes" id="UP000192335"/>
    </source>
</evidence>
<dbReference type="Proteomes" id="UP000192335">
    <property type="component" value="Unassembled WGS sequence"/>
</dbReference>
<evidence type="ECO:0000313" key="6">
    <source>
        <dbReference type="Proteomes" id="UP000279331"/>
    </source>
</evidence>
<dbReference type="EMBL" id="MWQA01000001">
    <property type="protein sequence ID" value="ORC06346.1"/>
    <property type="molecule type" value="Genomic_DNA"/>
</dbReference>
<dbReference type="InterPro" id="IPR035069">
    <property type="entry name" value="TTHA1013/TTHA0281-like"/>
</dbReference>
<evidence type="ECO:0008006" key="7">
    <source>
        <dbReference type="Google" id="ProtNLM"/>
    </source>
</evidence>
<sequence>MNEYHYTYRVEWSPEDGEWVGLCAEFPSLSWLDQNPVGAISGIAHLVADVVKDMYTEGERPPQPLSDRHYSGKVMVRTSPELHKRLTIEAAERNLSLNQWAIHKLAEGQSA</sequence>
<reference evidence="5 6" key="2">
    <citation type="submission" date="2018-09" db="EMBL/GenBank/DDBJ databases">
        <authorList>
            <person name="Tagini F."/>
        </authorList>
    </citation>
    <scope>NUCLEOTIDE SEQUENCE [LARGE SCALE GENOMIC DNA]</scope>
    <source>
        <strain evidence="3 5">MK4</strain>
        <strain evidence="2 6">MK42</strain>
    </source>
</reference>
<accession>A0A1X0L6C8</accession>
<dbReference type="EMBL" id="UPHL01000107">
    <property type="protein sequence ID" value="VAZ85062.1"/>
    <property type="molecule type" value="Genomic_DNA"/>
</dbReference>
<evidence type="ECO:0000313" key="5">
    <source>
        <dbReference type="Proteomes" id="UP000271464"/>
    </source>
</evidence>
<dbReference type="InterPro" id="IPR010985">
    <property type="entry name" value="Ribbon_hlx_hlx"/>
</dbReference>
<gene>
    <name evidence="1" type="ORF">B4U45_06570</name>
    <name evidence="2" type="ORF">LAUMK42_03895</name>
    <name evidence="3" type="ORF">LAUMK4_03824</name>
</gene>
<keyword evidence="5" id="KW-1185">Reference proteome</keyword>
<dbReference type="AlphaFoldDB" id="A0A1X0L6C8"/>
<dbReference type="SUPFAM" id="SSF143100">
    <property type="entry name" value="TTHA1013/TTHA0281-like"/>
    <property type="match status" value="1"/>
</dbReference>
<dbReference type="Pfam" id="PF05534">
    <property type="entry name" value="HicB"/>
    <property type="match status" value="1"/>
</dbReference>
<proteinExistence type="predicted"/>
<dbReference type="SUPFAM" id="SSF47598">
    <property type="entry name" value="Ribbon-helix-helix"/>
    <property type="match status" value="1"/>
</dbReference>
<protein>
    <recommendedName>
        <fullName evidence="7">Antitoxin HicB</fullName>
    </recommendedName>
</protein>
<dbReference type="InterPro" id="IPR008651">
    <property type="entry name" value="Uncharacterised_HicB"/>
</dbReference>
<dbReference type="GeneID" id="66596971"/>
<dbReference type="GO" id="GO:0006355">
    <property type="term" value="P:regulation of DNA-templated transcription"/>
    <property type="evidence" value="ECO:0007669"/>
    <property type="project" value="InterPro"/>
</dbReference>
<evidence type="ECO:0000313" key="1">
    <source>
        <dbReference type="EMBL" id="ORC06346.1"/>
    </source>
</evidence>
<dbReference type="RefSeq" id="WP_075547336.1">
    <property type="nucleotide sequence ID" value="NZ_CADEAW010000094.1"/>
</dbReference>
<dbReference type="Proteomes" id="UP000279331">
    <property type="component" value="Unassembled WGS sequence"/>
</dbReference>
<evidence type="ECO:0000313" key="3">
    <source>
        <dbReference type="EMBL" id="VAZ97250.1"/>
    </source>
</evidence>
<dbReference type="OrthoDB" id="5297106at2"/>
<evidence type="ECO:0000313" key="2">
    <source>
        <dbReference type="EMBL" id="VAZ85062.1"/>
    </source>
</evidence>
<dbReference type="Proteomes" id="UP000271464">
    <property type="component" value="Unassembled WGS sequence"/>
</dbReference>
<dbReference type="EMBL" id="UPHM01000100">
    <property type="protein sequence ID" value="VAZ97250.1"/>
    <property type="molecule type" value="Genomic_DNA"/>
</dbReference>
<reference evidence="1 4" key="1">
    <citation type="submission" date="2017-02" db="EMBL/GenBank/DDBJ databases">
        <title>Mycobacterium kansasii genomes.</title>
        <authorList>
            <person name="Borowka P."/>
            <person name="Strapagiel D."/>
            <person name="Marciniak B."/>
            <person name="Lach J."/>
            <person name="Bakula Z."/>
            <person name="Van Ingen J."/>
            <person name="Safianowska A."/>
            <person name="Brzostek A."/>
            <person name="Dziadek J."/>
            <person name="Jagielski T."/>
        </authorList>
    </citation>
    <scope>NUCLEOTIDE SEQUENCE [LARGE SCALE GENOMIC DNA]</scope>
    <source>
        <strain evidence="1 4">12MK</strain>
    </source>
</reference>
<comment type="caution">
    <text evidence="1">The sequence shown here is derived from an EMBL/GenBank/DDBJ whole genome shotgun (WGS) entry which is preliminary data.</text>
</comment>